<dbReference type="GO" id="GO:0006508">
    <property type="term" value="P:proteolysis"/>
    <property type="evidence" value="ECO:0007669"/>
    <property type="project" value="InterPro"/>
</dbReference>
<dbReference type="OMA" id="QEIATPF"/>
<dbReference type="Proteomes" id="UP000012073">
    <property type="component" value="Unassembled WGS sequence"/>
</dbReference>
<gene>
    <name evidence="11" type="ORF">CHC_T00001116001</name>
</gene>
<evidence type="ECO:0000256" key="7">
    <source>
        <dbReference type="ARBA" id="ARBA00022490"/>
    </source>
</evidence>
<reference evidence="12" key="1">
    <citation type="journal article" date="2013" name="Proc. Natl. Acad. Sci. U.S.A.">
        <title>Genome structure and metabolic features in the red seaweed Chondrus crispus shed light on evolution of the Archaeplastida.</title>
        <authorList>
            <person name="Collen J."/>
            <person name="Porcel B."/>
            <person name="Carre W."/>
            <person name="Ball S.G."/>
            <person name="Chaparro C."/>
            <person name="Tonon T."/>
            <person name="Barbeyron T."/>
            <person name="Michel G."/>
            <person name="Noel B."/>
            <person name="Valentin K."/>
            <person name="Elias M."/>
            <person name="Artiguenave F."/>
            <person name="Arun A."/>
            <person name="Aury J.M."/>
            <person name="Barbosa-Neto J.F."/>
            <person name="Bothwell J.H."/>
            <person name="Bouget F.Y."/>
            <person name="Brillet L."/>
            <person name="Cabello-Hurtado F."/>
            <person name="Capella-Gutierrez S."/>
            <person name="Charrier B."/>
            <person name="Cladiere L."/>
            <person name="Cock J.M."/>
            <person name="Coelho S.M."/>
            <person name="Colleoni C."/>
            <person name="Czjzek M."/>
            <person name="Da Silva C."/>
            <person name="Delage L."/>
            <person name="Denoeud F."/>
            <person name="Deschamps P."/>
            <person name="Dittami S.M."/>
            <person name="Gabaldon T."/>
            <person name="Gachon C.M."/>
            <person name="Groisillier A."/>
            <person name="Herve C."/>
            <person name="Jabbari K."/>
            <person name="Katinka M."/>
            <person name="Kloareg B."/>
            <person name="Kowalczyk N."/>
            <person name="Labadie K."/>
            <person name="Leblanc C."/>
            <person name="Lopez P.J."/>
            <person name="McLachlan D.H."/>
            <person name="Meslet-Cladiere L."/>
            <person name="Moustafa A."/>
            <person name="Nehr Z."/>
            <person name="Nyvall Collen P."/>
            <person name="Panaud O."/>
            <person name="Partensky F."/>
            <person name="Poulain J."/>
            <person name="Rensing S.A."/>
            <person name="Rousvoal S."/>
            <person name="Samson G."/>
            <person name="Symeonidi A."/>
            <person name="Weissenbach J."/>
            <person name="Zambounis A."/>
            <person name="Wincker P."/>
            <person name="Boyen C."/>
        </authorList>
    </citation>
    <scope>NUCLEOTIDE SEQUENCE [LARGE SCALE GENOMIC DNA]</scope>
    <source>
        <strain evidence="12">cv. Stackhouse</strain>
    </source>
</reference>
<dbReference type="EMBL" id="HG001939">
    <property type="protein sequence ID" value="CDF38507.1"/>
    <property type="molecule type" value="Genomic_DNA"/>
</dbReference>
<accession>R7QJ36</accession>
<evidence type="ECO:0000256" key="1">
    <source>
        <dbReference type="ARBA" id="ARBA00000721"/>
    </source>
</evidence>
<dbReference type="SUPFAM" id="SSF53474">
    <property type="entry name" value="alpha/beta-Hydrolases"/>
    <property type="match status" value="1"/>
</dbReference>
<dbReference type="Pfam" id="PF00326">
    <property type="entry name" value="Peptidase_S9"/>
    <property type="match status" value="1"/>
</dbReference>
<dbReference type="PANTHER" id="PTHR42776">
    <property type="entry name" value="SERINE PEPTIDASE S9 FAMILY MEMBER"/>
    <property type="match status" value="1"/>
</dbReference>
<dbReference type="GO" id="GO:0004252">
    <property type="term" value="F:serine-type endopeptidase activity"/>
    <property type="evidence" value="ECO:0007669"/>
    <property type="project" value="TreeGrafter"/>
</dbReference>
<dbReference type="InterPro" id="IPR011042">
    <property type="entry name" value="6-blade_b-propeller_TolB-like"/>
</dbReference>
<evidence type="ECO:0000313" key="11">
    <source>
        <dbReference type="EMBL" id="CDF38507.1"/>
    </source>
</evidence>
<dbReference type="RefSeq" id="XP_005718400.1">
    <property type="nucleotide sequence ID" value="XM_005718343.1"/>
</dbReference>
<dbReference type="PANTHER" id="PTHR42776:SF4">
    <property type="entry name" value="ACYLAMINO-ACID-RELEASING ENZYME"/>
    <property type="match status" value="1"/>
</dbReference>
<sequence length="856" mass="94424">MKSHQQQSQLSFGFVSGRELCTIRHTLFSGIPICVVGGARDTTCNPRVYKPPTRRFGINMTVADLKSENSNAKLWAVLSLDSASLVSAKFVSSDGGKVQSIWTQRDVIASRKRYFSSTYVHSNSDTYSSPAPVEINNSSGLDYFHSPSGKKHLKFTTEPRNKQEGSVPGSIFAEVWTTGGGLDRVWEIDSSIHGPIFSDEWFGSGKWSPDETMFVYTADRPRATPQDETRDKDESWLEPLQYRFHENARDPFGEAYIGKRSPTLFVADVVEGVSYPLLQENPSDLKRKILGDPNWSPDGKLIVATMRRATDAVDADEGEEGVFLPPDLGLRYCYNRMSSIVLIEAPRSRHELTSGPRSMRIVSNAKDADDYCCNSPRFSPSGQDIIYLSAPRYEDPSFQGKVLPHNTTKVLRAVQLRNNKLSLPRTVISVPENPSPKEFPGLYLHSLLANPWLGSDAILLTTTWGSVNKVMLAVVPRENGELWHEVGDLKLVDWGSALSLVDLKDHSINEDDNVSVLDICESAVLLAVSNPVMPTALFVARNSLSSPMTVMAVSQLSPRARALKRLLDVTHTVDLILQPGKESGIAKEYDATIDERSMRFQVTLILPKTDGTKRPFIVYPHGGPHVATLNGYSQGTAALLKRGFAVMYVNYRGSLGLGQKSLETLPGNVGTQEVSEVAQATRWALSNPGYGLDPERVGFVGGSHSGFIGAHTSLIPGLFKRTVLRNPVVNIATMVGASDIPDWCFCEANVGSQNVNGWRYAADSEQMRVMYEVSPISRVKPIADPKQRPGPTLLQVGGSDRRVPPQQSLEWKRIMTQAYGEGNVTVRWYPDSGHAIDEVPNGDDAWVHALDFLCKL</sequence>
<keyword evidence="7" id="KW-0963">Cytoplasm</keyword>
<comment type="subcellular location">
    <subcellularLocation>
        <location evidence="2">Cytoplasm</location>
    </subcellularLocation>
</comment>
<dbReference type="STRING" id="2769.R7QJ36"/>
<keyword evidence="8" id="KW-0378">Hydrolase</keyword>
<dbReference type="GO" id="GO:0005737">
    <property type="term" value="C:cytoplasm"/>
    <property type="evidence" value="ECO:0007669"/>
    <property type="project" value="UniProtKB-SubCell"/>
</dbReference>
<dbReference type="AlphaFoldDB" id="R7QJ36"/>
<name>R7QJ36_CHOCR</name>
<dbReference type="PhylomeDB" id="R7QJ36"/>
<evidence type="ECO:0000256" key="2">
    <source>
        <dbReference type="ARBA" id="ARBA00004496"/>
    </source>
</evidence>
<protein>
    <recommendedName>
        <fullName evidence="6">Acylamino-acid-releasing enzyme</fullName>
        <ecNumber evidence="5">3.4.19.1</ecNumber>
    </recommendedName>
</protein>
<dbReference type="GeneID" id="17326118"/>
<keyword evidence="12" id="KW-1185">Reference proteome</keyword>
<dbReference type="Pfam" id="PF19283">
    <property type="entry name" value="APEH_N"/>
    <property type="match status" value="1"/>
</dbReference>
<dbReference type="SUPFAM" id="SSF82171">
    <property type="entry name" value="DPP6 N-terminal domain-like"/>
    <property type="match status" value="1"/>
</dbReference>
<dbReference type="KEGG" id="ccp:CHC_T00001116001"/>
<dbReference type="EC" id="3.4.19.1" evidence="5"/>
<dbReference type="Gene3D" id="2.120.10.30">
    <property type="entry name" value="TolB, C-terminal domain"/>
    <property type="match status" value="1"/>
</dbReference>
<evidence type="ECO:0000259" key="9">
    <source>
        <dbReference type="Pfam" id="PF00326"/>
    </source>
</evidence>
<organism evidence="11 12">
    <name type="scientific">Chondrus crispus</name>
    <name type="common">Carrageen Irish moss</name>
    <name type="synonym">Polymorpha crispa</name>
    <dbReference type="NCBI Taxonomy" id="2769"/>
    <lineage>
        <taxon>Eukaryota</taxon>
        <taxon>Rhodophyta</taxon>
        <taxon>Florideophyceae</taxon>
        <taxon>Rhodymeniophycidae</taxon>
        <taxon>Gigartinales</taxon>
        <taxon>Gigartinaceae</taxon>
        <taxon>Chondrus</taxon>
    </lineage>
</organism>
<comment type="similarity">
    <text evidence="3">Belongs to the peptidase S9C family.</text>
</comment>
<dbReference type="GO" id="GO:0008242">
    <property type="term" value="F:omega peptidase activity"/>
    <property type="evidence" value="ECO:0007669"/>
    <property type="project" value="UniProtKB-EC"/>
</dbReference>
<comment type="catalytic activity">
    <reaction evidence="1">
        <text>Cleavage of an N-acetyl or N-formyl amino acid from the N-terminus of a polypeptide.</text>
        <dbReference type="EC" id="3.4.19.1"/>
    </reaction>
</comment>
<evidence type="ECO:0000256" key="6">
    <source>
        <dbReference type="ARBA" id="ARBA00018421"/>
    </source>
</evidence>
<evidence type="ECO:0000256" key="8">
    <source>
        <dbReference type="ARBA" id="ARBA00022801"/>
    </source>
</evidence>
<comment type="subunit">
    <text evidence="4">Homotetramer.</text>
</comment>
<dbReference type="InterPro" id="IPR029058">
    <property type="entry name" value="AB_hydrolase_fold"/>
</dbReference>
<evidence type="ECO:0000256" key="3">
    <source>
        <dbReference type="ARBA" id="ARBA00010040"/>
    </source>
</evidence>
<evidence type="ECO:0000256" key="4">
    <source>
        <dbReference type="ARBA" id="ARBA00011881"/>
    </source>
</evidence>
<evidence type="ECO:0000313" key="12">
    <source>
        <dbReference type="Proteomes" id="UP000012073"/>
    </source>
</evidence>
<dbReference type="Gramene" id="CDF38507">
    <property type="protein sequence ID" value="CDF38507"/>
    <property type="gene ID" value="CHC_T00001116001"/>
</dbReference>
<proteinExistence type="inferred from homology"/>
<dbReference type="Gene3D" id="3.40.50.1820">
    <property type="entry name" value="alpha/beta hydrolase"/>
    <property type="match status" value="1"/>
</dbReference>
<dbReference type="InterPro" id="IPR045550">
    <property type="entry name" value="AARE_N"/>
</dbReference>
<evidence type="ECO:0000256" key="5">
    <source>
        <dbReference type="ARBA" id="ARBA00012917"/>
    </source>
</evidence>
<evidence type="ECO:0000259" key="10">
    <source>
        <dbReference type="Pfam" id="PF19283"/>
    </source>
</evidence>
<dbReference type="OrthoDB" id="416344at2759"/>
<dbReference type="InterPro" id="IPR001375">
    <property type="entry name" value="Peptidase_S9_cat"/>
</dbReference>
<feature type="domain" description="Peptidase S9 prolyl oligopeptidase catalytic" evidence="9">
    <location>
        <begin position="636"/>
        <end position="854"/>
    </location>
</feature>
<feature type="domain" description="Acylamino-acid-releasing enzyme N-terminal" evidence="10">
    <location>
        <begin position="78"/>
        <end position="474"/>
    </location>
</feature>